<evidence type="ECO:0000256" key="7">
    <source>
        <dbReference type="ARBA" id="ARBA00022989"/>
    </source>
</evidence>
<dbReference type="GO" id="GO:0031966">
    <property type="term" value="C:mitochondrial membrane"/>
    <property type="evidence" value="ECO:0007669"/>
    <property type="project" value="UniProtKB-SubCell"/>
</dbReference>
<dbReference type="AlphaFoldDB" id="A0A3T0IB80"/>
<keyword evidence="6 12" id="KW-0375">Hydrogen ion transport</keyword>
<dbReference type="GeneID" id="39109064"/>
<evidence type="ECO:0000256" key="8">
    <source>
        <dbReference type="ARBA" id="ARBA00023065"/>
    </source>
</evidence>
<keyword evidence="14" id="KW-0732">Signal</keyword>
<accession>A0A3T0IB80</accession>
<evidence type="ECO:0000256" key="14">
    <source>
        <dbReference type="SAM" id="SignalP"/>
    </source>
</evidence>
<evidence type="ECO:0000256" key="11">
    <source>
        <dbReference type="ARBA" id="ARBA00023310"/>
    </source>
</evidence>
<keyword evidence="4 12" id="KW-0138">CF(0)</keyword>
<name>A0A3T0IB80_9CHON</name>
<keyword evidence="7" id="KW-1133">Transmembrane helix</keyword>
<keyword evidence="10" id="KW-0472">Membrane</keyword>
<evidence type="ECO:0000256" key="2">
    <source>
        <dbReference type="ARBA" id="ARBA00008892"/>
    </source>
</evidence>
<evidence type="ECO:0000256" key="3">
    <source>
        <dbReference type="ARBA" id="ARBA00022448"/>
    </source>
</evidence>
<dbReference type="GO" id="GO:0015986">
    <property type="term" value="P:proton motive force-driven ATP synthesis"/>
    <property type="evidence" value="ECO:0007669"/>
    <property type="project" value="InterPro"/>
</dbReference>
<evidence type="ECO:0000256" key="1">
    <source>
        <dbReference type="ARBA" id="ARBA00004304"/>
    </source>
</evidence>
<evidence type="ECO:0000313" key="15">
    <source>
        <dbReference type="EMBL" id="AZU95925.1"/>
    </source>
</evidence>
<dbReference type="Pfam" id="PF00895">
    <property type="entry name" value="ATP-synt_8"/>
    <property type="match status" value="1"/>
</dbReference>
<dbReference type="RefSeq" id="YP_009555388.1">
    <property type="nucleotide sequence ID" value="NC_040922.1"/>
</dbReference>
<organism evidence="15">
    <name type="scientific">Mobula tarapacana</name>
    <name type="common">Chilean devil ray</name>
    <dbReference type="NCBI Taxonomy" id="495869"/>
    <lineage>
        <taxon>Eukaryota</taxon>
        <taxon>Metazoa</taxon>
        <taxon>Chordata</taxon>
        <taxon>Craniata</taxon>
        <taxon>Vertebrata</taxon>
        <taxon>Chondrichthyes</taxon>
        <taxon>Elasmobranchii</taxon>
        <taxon>Batoidea</taxon>
        <taxon>Myliobatiformes</taxon>
        <taxon>Mobula</taxon>
    </lineage>
</organism>
<dbReference type="InterPro" id="IPR001421">
    <property type="entry name" value="ATP8_metazoa"/>
</dbReference>
<keyword evidence="3 12" id="KW-0813">Transport</keyword>
<dbReference type="GO" id="GO:0045259">
    <property type="term" value="C:proton-transporting ATP synthase complex"/>
    <property type="evidence" value="ECO:0007669"/>
    <property type="project" value="UniProtKB-KW"/>
</dbReference>
<protein>
    <recommendedName>
        <fullName evidence="12">ATP synthase complex subunit 8</fullName>
    </recommendedName>
</protein>
<gene>
    <name evidence="15" type="primary">ATP8</name>
</gene>
<dbReference type="GO" id="GO:0015078">
    <property type="term" value="F:proton transmembrane transporter activity"/>
    <property type="evidence" value="ECO:0007669"/>
    <property type="project" value="InterPro"/>
</dbReference>
<keyword evidence="5 12" id="KW-0812">Transmembrane</keyword>
<dbReference type="PANTHER" id="PTHR39937">
    <property type="entry name" value="ATP SYNTHASE PROTEIN 8"/>
    <property type="match status" value="1"/>
</dbReference>
<keyword evidence="11" id="KW-0066">ATP synthesis</keyword>
<keyword evidence="9 12" id="KW-0496">Mitochondrion</keyword>
<geneLocation type="mitochondrion" evidence="15"/>
<proteinExistence type="inferred from homology"/>
<evidence type="ECO:0000256" key="10">
    <source>
        <dbReference type="ARBA" id="ARBA00023136"/>
    </source>
</evidence>
<evidence type="ECO:0000256" key="12">
    <source>
        <dbReference type="RuleBase" id="RU003661"/>
    </source>
</evidence>
<dbReference type="PANTHER" id="PTHR39937:SF1">
    <property type="entry name" value="ATP SYNTHASE PROTEIN 8"/>
    <property type="match status" value="1"/>
</dbReference>
<evidence type="ECO:0000256" key="5">
    <source>
        <dbReference type="ARBA" id="ARBA00022692"/>
    </source>
</evidence>
<dbReference type="CTD" id="4509"/>
<dbReference type="EMBL" id="MH669414">
    <property type="protein sequence ID" value="AZU95925.1"/>
    <property type="molecule type" value="Genomic_DNA"/>
</dbReference>
<reference evidence="15" key="1">
    <citation type="submission" date="2018-07" db="EMBL/GenBank/DDBJ databases">
        <title>Complete mitochondrial genome of Sicklefin devilray.</title>
        <authorList>
            <person name="Kumar C."/>
            <person name="Inbakandan D."/>
            <person name="Thirugnanasambandam R."/>
            <person name="Marudhupandi T."/>
            <person name="Mohammed Riyaz S.U."/>
        </authorList>
    </citation>
    <scope>NUCLEOTIDE SEQUENCE</scope>
    <source>
        <strain evidence="15">CK02</strain>
        <tissue evidence="15">Muscle type</tissue>
    </source>
</reference>
<feature type="signal peptide" evidence="14">
    <location>
        <begin position="1"/>
        <end position="29"/>
    </location>
</feature>
<evidence type="ECO:0000256" key="9">
    <source>
        <dbReference type="ARBA" id="ARBA00023128"/>
    </source>
</evidence>
<comment type="similarity">
    <text evidence="2 12">Belongs to the ATPase protein 8 family.</text>
</comment>
<dbReference type="InterPro" id="IPR050635">
    <property type="entry name" value="ATPase_protein_8"/>
</dbReference>
<feature type="chain" id="PRO_5019198270" description="ATP synthase complex subunit 8" evidence="14">
    <location>
        <begin position="30"/>
        <end position="57"/>
    </location>
</feature>
<feature type="compositionally biased region" description="Low complexity" evidence="13">
    <location>
        <begin position="35"/>
        <end position="46"/>
    </location>
</feature>
<evidence type="ECO:0000256" key="4">
    <source>
        <dbReference type="ARBA" id="ARBA00022547"/>
    </source>
</evidence>
<evidence type="ECO:0000256" key="6">
    <source>
        <dbReference type="ARBA" id="ARBA00022781"/>
    </source>
</evidence>
<comment type="subcellular location">
    <subcellularLocation>
        <location evidence="1 12">Mitochondrion membrane</location>
        <topology evidence="1 12">Single-pass membrane protein</topology>
    </subcellularLocation>
</comment>
<keyword evidence="8 12" id="KW-0406">Ion transport</keyword>
<sequence>MPQLNPNPWFLIFLFALFFLTIMPGKVMSYFFNNNPTTKSTQKSKPTPCPVTSLTNS</sequence>
<evidence type="ECO:0000256" key="13">
    <source>
        <dbReference type="SAM" id="MobiDB-lite"/>
    </source>
</evidence>
<feature type="region of interest" description="Disordered" evidence="13">
    <location>
        <begin position="35"/>
        <end position="57"/>
    </location>
</feature>